<sequence>MPALIQALVAWAQLMALIEPHYPKAGNGRPPIAPERMLRIHLLQHCFNLADAACEEALHDLAPLLLLCGHRPGRRARARCHHHPEVSPPAGVTPVGASHLCRGRPHPAAVRPAPERGHHRGRHHHCRAQLDQERGSPARARARDAPDQEKQAVALTHEAAHWHRPQDRPGAQCRGHLSANVHDKHSLPDLLRGAEKRVHGDLGYQSCTSSIQAKAPQARDLTQRRVRKPGGEDQTERWCGPHQEQDAGAG</sequence>
<feature type="compositionally biased region" description="Basic and acidic residues" evidence="1">
    <location>
        <begin position="128"/>
        <end position="150"/>
    </location>
</feature>
<name>A0A2A2AU21_9BURK</name>
<evidence type="ECO:0000256" key="1">
    <source>
        <dbReference type="SAM" id="MobiDB-lite"/>
    </source>
</evidence>
<protein>
    <recommendedName>
        <fullName evidence="2">Transposase InsH N-terminal domain-containing protein</fullName>
    </recommendedName>
</protein>
<dbReference type="AlphaFoldDB" id="A0A2A2AU21"/>
<dbReference type="PANTHER" id="PTHR35604">
    <property type="entry name" value="TRANSPOSASE INSH FOR INSERTION SEQUENCE ELEMENT IS5A-RELATED"/>
    <property type="match status" value="1"/>
</dbReference>
<evidence type="ECO:0000313" key="3">
    <source>
        <dbReference type="EMBL" id="PAT41228.1"/>
    </source>
</evidence>
<reference evidence="3 4" key="1">
    <citation type="submission" date="2017-08" db="EMBL/GenBank/DDBJ databases">
        <title>WGS of Clinical strains of the CDC Group NO-1 linked to zoonotic infections in humans.</title>
        <authorList>
            <person name="Bernier A.-M."/>
            <person name="Bernard K."/>
        </authorList>
    </citation>
    <scope>NUCLEOTIDE SEQUENCE [LARGE SCALE GENOMIC DNA]</scope>
    <source>
        <strain evidence="3 4">NML79-0751</strain>
    </source>
</reference>
<evidence type="ECO:0000259" key="2">
    <source>
        <dbReference type="Pfam" id="PF05598"/>
    </source>
</evidence>
<feature type="domain" description="Transposase InsH N-terminal" evidence="2">
    <location>
        <begin position="4"/>
        <end position="69"/>
    </location>
</feature>
<dbReference type="Pfam" id="PF05598">
    <property type="entry name" value="DUF772"/>
    <property type="match status" value="1"/>
</dbReference>
<gene>
    <name evidence="3" type="ORF">CK623_03035</name>
</gene>
<proteinExistence type="predicted"/>
<comment type="caution">
    <text evidence="3">The sequence shown here is derived from an EMBL/GenBank/DDBJ whole genome shotgun (WGS) entry which is preliminary data.</text>
</comment>
<dbReference type="Proteomes" id="UP000218644">
    <property type="component" value="Unassembled WGS sequence"/>
</dbReference>
<dbReference type="InterPro" id="IPR008490">
    <property type="entry name" value="Transposase_InsH_N"/>
</dbReference>
<feature type="compositionally biased region" description="Basic residues" evidence="1">
    <location>
        <begin position="117"/>
        <end position="127"/>
    </location>
</feature>
<evidence type="ECO:0000313" key="4">
    <source>
        <dbReference type="Proteomes" id="UP000218644"/>
    </source>
</evidence>
<dbReference type="PANTHER" id="PTHR35604:SF2">
    <property type="entry name" value="TRANSPOSASE INSH FOR INSERTION SEQUENCE ELEMENT IS5A-RELATED"/>
    <property type="match status" value="1"/>
</dbReference>
<accession>A0A2A2AU21</accession>
<feature type="region of interest" description="Disordered" evidence="1">
    <location>
        <begin position="107"/>
        <end position="151"/>
    </location>
</feature>
<feature type="region of interest" description="Disordered" evidence="1">
    <location>
        <begin position="211"/>
        <end position="250"/>
    </location>
</feature>
<dbReference type="EMBL" id="NSJD01000002">
    <property type="protein sequence ID" value="PAT41228.1"/>
    <property type="molecule type" value="Genomic_DNA"/>
</dbReference>
<organism evidence="3 4">
    <name type="scientific">Vandammella animalimorsus</name>
    <dbReference type="NCBI Taxonomy" id="2029117"/>
    <lineage>
        <taxon>Bacteria</taxon>
        <taxon>Pseudomonadati</taxon>
        <taxon>Pseudomonadota</taxon>
        <taxon>Betaproteobacteria</taxon>
        <taxon>Burkholderiales</taxon>
        <taxon>Comamonadaceae</taxon>
        <taxon>Vandammella</taxon>
    </lineage>
</organism>